<gene>
    <name evidence="2" type="ORF">JYB87_09800</name>
</gene>
<feature type="transmembrane region" description="Helical" evidence="1">
    <location>
        <begin position="204"/>
        <end position="226"/>
    </location>
</feature>
<feature type="transmembrane region" description="Helical" evidence="1">
    <location>
        <begin position="174"/>
        <end position="197"/>
    </location>
</feature>
<dbReference type="EMBL" id="CP071503">
    <property type="protein sequence ID" value="QSX32084.1"/>
    <property type="molecule type" value="Genomic_DNA"/>
</dbReference>
<evidence type="ECO:0000313" key="2">
    <source>
        <dbReference type="EMBL" id="QSX32084.1"/>
    </source>
</evidence>
<proteinExistence type="predicted"/>
<accession>A0ABX7QKV7</accession>
<dbReference type="RefSeq" id="WP_207353329.1">
    <property type="nucleotide sequence ID" value="NZ_CP071503.1"/>
</dbReference>
<evidence type="ECO:0000313" key="3">
    <source>
        <dbReference type="Proteomes" id="UP000662770"/>
    </source>
</evidence>
<feature type="transmembrane region" description="Helical" evidence="1">
    <location>
        <begin position="252"/>
        <end position="274"/>
    </location>
</feature>
<protein>
    <submittedName>
        <fullName evidence="2">ABC transporter permease subunit</fullName>
    </submittedName>
</protein>
<feature type="transmembrane region" description="Helical" evidence="1">
    <location>
        <begin position="132"/>
        <end position="162"/>
    </location>
</feature>
<evidence type="ECO:0000256" key="1">
    <source>
        <dbReference type="SAM" id="Phobius"/>
    </source>
</evidence>
<feature type="transmembrane region" description="Helical" evidence="1">
    <location>
        <begin position="32"/>
        <end position="51"/>
    </location>
</feature>
<sequence>MNTTTEISSSAVRQIRLIAAVEVRRLLSQTKGLMTLAAYVLLWLLLLLFVIRDAVNMMQQPQAYDMVMGLFGDGAFSNLFKWPVAEYAVYWVFAIMLHPMFATMLSAGQFADDIQRGTFRFLSLHCSRTSLFFGRFAGALLVMALLTAATVLITMVMALVRAPQLASDAVLGGLLMWLVIMAIILPYIALMSLLSVIAANSKQAIIYAVLYFTLLTIVIWAANMLFTPLTNLNYLLPGAFSEDFYRSTPAQAIQHLLLPLGQSVLFLGLGYYAFRRSDV</sequence>
<keyword evidence="1" id="KW-1133">Transmembrane helix</keyword>
<name>A0ABX7QKV7_9GAMM</name>
<organism evidence="2 3">
    <name type="scientific">Shewanella avicenniae</name>
    <dbReference type="NCBI Taxonomy" id="2814294"/>
    <lineage>
        <taxon>Bacteria</taxon>
        <taxon>Pseudomonadati</taxon>
        <taxon>Pseudomonadota</taxon>
        <taxon>Gammaproteobacteria</taxon>
        <taxon>Alteromonadales</taxon>
        <taxon>Shewanellaceae</taxon>
        <taxon>Shewanella</taxon>
    </lineage>
</organism>
<keyword evidence="3" id="KW-1185">Reference proteome</keyword>
<keyword evidence="1" id="KW-0472">Membrane</keyword>
<dbReference type="Proteomes" id="UP000662770">
    <property type="component" value="Chromosome"/>
</dbReference>
<keyword evidence="1" id="KW-0812">Transmembrane</keyword>
<dbReference type="Pfam" id="PF12679">
    <property type="entry name" value="ABC2_membrane_2"/>
    <property type="match status" value="1"/>
</dbReference>
<reference evidence="2 3" key="1">
    <citation type="submission" date="2021-03" db="EMBL/GenBank/DDBJ databases">
        <title>Novel species identification of genus Shewanella.</title>
        <authorList>
            <person name="Liu G."/>
            <person name="Zhang Q."/>
        </authorList>
    </citation>
    <scope>NUCLEOTIDE SEQUENCE [LARGE SCALE GENOMIC DNA]</scope>
    <source>
        <strain evidence="2 3">FJAT-51800</strain>
    </source>
</reference>
<feature type="transmembrane region" description="Helical" evidence="1">
    <location>
        <begin position="88"/>
        <end position="111"/>
    </location>
</feature>